<dbReference type="AlphaFoldDB" id="A0A1G6PJ87"/>
<comment type="subcellular location">
    <subcellularLocation>
        <location evidence="3 16">Cytoplasm</location>
    </subcellularLocation>
</comment>
<keyword evidence="7 16" id="KW-0963">Cytoplasm</keyword>
<dbReference type="InterPro" id="IPR043129">
    <property type="entry name" value="ATPase_NBD"/>
</dbReference>
<dbReference type="EC" id="2.7.1.33" evidence="6 16"/>
<keyword evidence="13 16" id="KW-0173">Coenzyme A biosynthesis</keyword>
<evidence type="ECO:0000256" key="5">
    <source>
        <dbReference type="ARBA" id="ARBA00011738"/>
    </source>
</evidence>
<evidence type="ECO:0000313" key="17">
    <source>
        <dbReference type="EMBL" id="SDC79586.1"/>
    </source>
</evidence>
<comment type="pathway">
    <text evidence="4 16">Cofactor biosynthesis; coenzyme A biosynthesis; CoA from (R)-pantothenate: step 1/5.</text>
</comment>
<feature type="active site" description="Proton acceptor" evidence="16">
    <location>
        <position position="107"/>
    </location>
</feature>
<gene>
    <name evidence="16" type="primary">coaX</name>
    <name evidence="17" type="ORF">SAMN05660835_01375</name>
</gene>
<evidence type="ECO:0000256" key="10">
    <source>
        <dbReference type="ARBA" id="ARBA00022777"/>
    </source>
</evidence>
<dbReference type="GO" id="GO:0004594">
    <property type="term" value="F:pantothenate kinase activity"/>
    <property type="evidence" value="ECO:0007669"/>
    <property type="project" value="UniProtKB-UniRule"/>
</dbReference>
<dbReference type="GO" id="GO:0046872">
    <property type="term" value="F:metal ion binding"/>
    <property type="evidence" value="ECO:0007669"/>
    <property type="project" value="UniProtKB-KW"/>
</dbReference>
<protein>
    <recommendedName>
        <fullName evidence="15 16">Type III pantothenate kinase</fullName>
        <ecNumber evidence="6 16">2.7.1.33</ecNumber>
    </recommendedName>
    <alternativeName>
        <fullName evidence="16">PanK-III</fullName>
    </alternativeName>
    <alternativeName>
        <fullName evidence="16">Pantothenic acid kinase</fullName>
    </alternativeName>
</protein>
<evidence type="ECO:0000256" key="15">
    <source>
        <dbReference type="ARBA" id="ARBA00040883"/>
    </source>
</evidence>
<feature type="binding site" evidence="16">
    <location>
        <position position="182"/>
    </location>
    <ligand>
        <name>substrate</name>
    </ligand>
</feature>
<feature type="binding site" evidence="16">
    <location>
        <begin position="6"/>
        <end position="13"/>
    </location>
    <ligand>
        <name>ATP</name>
        <dbReference type="ChEBI" id="CHEBI:30616"/>
    </ligand>
</feature>
<evidence type="ECO:0000256" key="2">
    <source>
        <dbReference type="ARBA" id="ARBA00001958"/>
    </source>
</evidence>
<keyword evidence="16" id="KW-0479">Metal-binding</keyword>
<evidence type="ECO:0000256" key="3">
    <source>
        <dbReference type="ARBA" id="ARBA00004496"/>
    </source>
</evidence>
<sequence>MLLTIDVGNTTTGFGVFEGKTLIYTFRISTINRTDDEITILLYDLFKINGLDFNIEGAIISSVVPYLTQKIVNAIEKIFKVKTKEVGAGIKTGVKILYDNPKEVGADRIVNALAAYEKCLGAAIVVDFGTATTFDCVSEKCEYLGGVIAPGVNISMECLREHTAKLPKISLEKPMRIIGKNTIESMRSGIYFGYIEMVEGIIERLKLEMQNPSVIFTGGDAQFFIKEIKHVDYFEPNLTFYGLWSIYYKNV</sequence>
<comment type="cofactor">
    <cofactor evidence="16">
        <name>NH4(+)</name>
        <dbReference type="ChEBI" id="CHEBI:28938"/>
    </cofactor>
    <cofactor evidence="16">
        <name>K(+)</name>
        <dbReference type="ChEBI" id="CHEBI:29103"/>
    </cofactor>
    <text evidence="16">A monovalent cation. Ammonium or potassium.</text>
</comment>
<evidence type="ECO:0000256" key="14">
    <source>
        <dbReference type="ARBA" id="ARBA00038036"/>
    </source>
</evidence>
<feature type="binding site" evidence="16">
    <location>
        <position position="98"/>
    </location>
    <ligand>
        <name>substrate</name>
    </ligand>
</feature>
<keyword evidence="18" id="KW-1185">Reference proteome</keyword>
<dbReference type="UniPathway" id="UPA00241">
    <property type="reaction ID" value="UER00352"/>
</dbReference>
<keyword evidence="8 16" id="KW-0808">Transferase</keyword>
<feature type="binding site" evidence="16">
    <location>
        <begin position="105"/>
        <end position="108"/>
    </location>
    <ligand>
        <name>substrate</name>
    </ligand>
</feature>
<keyword evidence="9 16" id="KW-0547">Nucleotide-binding</keyword>
<dbReference type="PANTHER" id="PTHR34265:SF1">
    <property type="entry name" value="TYPE III PANTOTHENATE KINASE"/>
    <property type="match status" value="1"/>
</dbReference>
<evidence type="ECO:0000256" key="7">
    <source>
        <dbReference type="ARBA" id="ARBA00022490"/>
    </source>
</evidence>
<name>A0A1G6PJ87_9BACT</name>
<evidence type="ECO:0000256" key="6">
    <source>
        <dbReference type="ARBA" id="ARBA00012102"/>
    </source>
</evidence>
<accession>A0A1G6PJ87</accession>
<evidence type="ECO:0000256" key="12">
    <source>
        <dbReference type="ARBA" id="ARBA00022958"/>
    </source>
</evidence>
<keyword evidence="10 16" id="KW-0418">Kinase</keyword>
<dbReference type="GO" id="GO:0005737">
    <property type="term" value="C:cytoplasm"/>
    <property type="evidence" value="ECO:0007669"/>
    <property type="project" value="UniProtKB-SubCell"/>
</dbReference>
<evidence type="ECO:0000256" key="13">
    <source>
        <dbReference type="ARBA" id="ARBA00022993"/>
    </source>
</evidence>
<evidence type="ECO:0000256" key="1">
    <source>
        <dbReference type="ARBA" id="ARBA00001206"/>
    </source>
</evidence>
<feature type="binding site" evidence="16">
    <location>
        <position position="127"/>
    </location>
    <ligand>
        <name>K(+)</name>
        <dbReference type="ChEBI" id="CHEBI:29103"/>
    </ligand>
</feature>
<dbReference type="NCBIfam" id="NF009855">
    <property type="entry name" value="PRK13321.1"/>
    <property type="match status" value="1"/>
</dbReference>
<dbReference type="Proteomes" id="UP000199411">
    <property type="component" value="Unassembled WGS sequence"/>
</dbReference>
<dbReference type="GO" id="GO:0005524">
    <property type="term" value="F:ATP binding"/>
    <property type="evidence" value="ECO:0007669"/>
    <property type="project" value="UniProtKB-UniRule"/>
</dbReference>
<comment type="subunit">
    <text evidence="5 16">Homodimer.</text>
</comment>
<keyword evidence="12 16" id="KW-0630">Potassium</keyword>
<evidence type="ECO:0000256" key="16">
    <source>
        <dbReference type="HAMAP-Rule" id="MF_01274"/>
    </source>
</evidence>
<comment type="cofactor">
    <cofactor evidence="2">
        <name>K(+)</name>
        <dbReference type="ChEBI" id="CHEBI:29103"/>
    </cofactor>
</comment>
<comment type="similarity">
    <text evidence="14 16">Belongs to the type III pantothenate kinase family.</text>
</comment>
<comment type="function">
    <text evidence="16">Catalyzes the phosphorylation of pantothenate (Pan), the first step in CoA biosynthesis.</text>
</comment>
<evidence type="ECO:0000256" key="4">
    <source>
        <dbReference type="ARBA" id="ARBA00005225"/>
    </source>
</evidence>
<dbReference type="HAMAP" id="MF_01274">
    <property type="entry name" value="Pantothen_kinase_3"/>
    <property type="match status" value="1"/>
</dbReference>
<dbReference type="OrthoDB" id="9804707at2"/>
<dbReference type="Gene3D" id="3.30.420.40">
    <property type="match status" value="2"/>
</dbReference>
<evidence type="ECO:0000256" key="11">
    <source>
        <dbReference type="ARBA" id="ARBA00022840"/>
    </source>
</evidence>
<dbReference type="CDD" id="cd24015">
    <property type="entry name" value="ASKHA_NBD_PanK-III"/>
    <property type="match status" value="1"/>
</dbReference>
<evidence type="ECO:0000313" key="18">
    <source>
        <dbReference type="Proteomes" id="UP000199411"/>
    </source>
</evidence>
<dbReference type="NCBIfam" id="TIGR00671">
    <property type="entry name" value="baf"/>
    <property type="match status" value="1"/>
</dbReference>
<feature type="binding site" evidence="16">
    <location>
        <position position="130"/>
    </location>
    <ligand>
        <name>ATP</name>
        <dbReference type="ChEBI" id="CHEBI:30616"/>
    </ligand>
</feature>
<proteinExistence type="inferred from homology"/>
<dbReference type="InterPro" id="IPR004619">
    <property type="entry name" value="Type_III_PanK"/>
</dbReference>
<dbReference type="PANTHER" id="PTHR34265">
    <property type="entry name" value="TYPE III PANTOTHENATE KINASE"/>
    <property type="match status" value="1"/>
</dbReference>
<dbReference type="Pfam" id="PF03309">
    <property type="entry name" value="Pan_kinase"/>
    <property type="match status" value="1"/>
</dbReference>
<dbReference type="GO" id="GO:0015937">
    <property type="term" value="P:coenzyme A biosynthetic process"/>
    <property type="evidence" value="ECO:0007669"/>
    <property type="project" value="UniProtKB-UniRule"/>
</dbReference>
<evidence type="ECO:0000256" key="8">
    <source>
        <dbReference type="ARBA" id="ARBA00022679"/>
    </source>
</evidence>
<dbReference type="EMBL" id="FMYU01000009">
    <property type="protein sequence ID" value="SDC79586.1"/>
    <property type="molecule type" value="Genomic_DNA"/>
</dbReference>
<dbReference type="SUPFAM" id="SSF53067">
    <property type="entry name" value="Actin-like ATPase domain"/>
    <property type="match status" value="2"/>
</dbReference>
<dbReference type="RefSeq" id="WP_092129167.1">
    <property type="nucleotide sequence ID" value="NZ_FMYU01000009.1"/>
</dbReference>
<dbReference type="NCBIfam" id="NF009848">
    <property type="entry name" value="PRK13318.1-6"/>
    <property type="match status" value="1"/>
</dbReference>
<evidence type="ECO:0000256" key="9">
    <source>
        <dbReference type="ARBA" id="ARBA00022741"/>
    </source>
</evidence>
<comment type="catalytic activity">
    <reaction evidence="1 16">
        <text>(R)-pantothenate + ATP = (R)-4'-phosphopantothenate + ADP + H(+)</text>
        <dbReference type="Rhea" id="RHEA:16373"/>
        <dbReference type="ChEBI" id="CHEBI:10986"/>
        <dbReference type="ChEBI" id="CHEBI:15378"/>
        <dbReference type="ChEBI" id="CHEBI:29032"/>
        <dbReference type="ChEBI" id="CHEBI:30616"/>
        <dbReference type="ChEBI" id="CHEBI:456216"/>
        <dbReference type="EC" id="2.7.1.33"/>
    </reaction>
</comment>
<reference evidence="18" key="1">
    <citation type="submission" date="2016-10" db="EMBL/GenBank/DDBJ databases">
        <authorList>
            <person name="Varghese N."/>
            <person name="Submissions S."/>
        </authorList>
    </citation>
    <scope>NUCLEOTIDE SEQUENCE [LARGE SCALE GENOMIC DNA]</scope>
    <source>
        <strain evidence="18">DSM 8415</strain>
    </source>
</reference>
<keyword evidence="11 16" id="KW-0067">ATP-binding</keyword>
<organism evidence="17 18">
    <name type="scientific">Desulfurella multipotens</name>
    <dbReference type="NCBI Taxonomy" id="79269"/>
    <lineage>
        <taxon>Bacteria</taxon>
        <taxon>Pseudomonadati</taxon>
        <taxon>Campylobacterota</taxon>
        <taxon>Desulfurellia</taxon>
        <taxon>Desulfurellales</taxon>
        <taxon>Desulfurellaceae</taxon>
        <taxon>Desulfurella</taxon>
    </lineage>
</organism>